<dbReference type="Pfam" id="PF20493">
    <property type="entry name" value="WD-like_fungi"/>
    <property type="match status" value="1"/>
</dbReference>
<dbReference type="InterPro" id="IPR046925">
    <property type="entry name" value="WD-like_fungi"/>
</dbReference>
<dbReference type="OrthoDB" id="3853793at2759"/>
<accession>A0A9P4J329</accession>
<comment type="caution">
    <text evidence="3">The sequence shown here is derived from an EMBL/GenBank/DDBJ whole genome shotgun (WGS) entry which is preliminary data.</text>
</comment>
<evidence type="ECO:0000256" key="1">
    <source>
        <dbReference type="SAM" id="SignalP"/>
    </source>
</evidence>
<sequence>MPSTSSFASLVAASLALSSYLPGASAAPFASSSALIEPTTNDKIIVWMSKVAPTIFGQDSAGFDYIVSASAQDTTTEAMNAYVTAVASGQQEDMLHTFLNVTMGGFMTSDEAGDMAWKCNSLSHDMAATLEACNGLTNPAPVGDGLVKRSRWRWITSADNVIRNGAYTILFNELGQGLFTVFPNAPRSVCAAANRALGCLSWSEVERFNHYYARQLLDDAIHAADLNKFSVKATGILTNQNVKAKRGAANVCVSNRPDHCS</sequence>
<dbReference type="EMBL" id="ML996086">
    <property type="protein sequence ID" value="KAF2152350.1"/>
    <property type="molecule type" value="Genomic_DNA"/>
</dbReference>
<protein>
    <recommendedName>
        <fullName evidence="2">WD-like domain-containing protein</fullName>
    </recommendedName>
</protein>
<proteinExistence type="predicted"/>
<reference evidence="3" key="1">
    <citation type="journal article" date="2020" name="Stud. Mycol.">
        <title>101 Dothideomycetes genomes: a test case for predicting lifestyles and emergence of pathogens.</title>
        <authorList>
            <person name="Haridas S."/>
            <person name="Albert R."/>
            <person name="Binder M."/>
            <person name="Bloem J."/>
            <person name="Labutti K."/>
            <person name="Salamov A."/>
            <person name="Andreopoulos B."/>
            <person name="Baker S."/>
            <person name="Barry K."/>
            <person name="Bills G."/>
            <person name="Bluhm B."/>
            <person name="Cannon C."/>
            <person name="Castanera R."/>
            <person name="Culley D."/>
            <person name="Daum C."/>
            <person name="Ezra D."/>
            <person name="Gonzalez J."/>
            <person name="Henrissat B."/>
            <person name="Kuo A."/>
            <person name="Liang C."/>
            <person name="Lipzen A."/>
            <person name="Lutzoni F."/>
            <person name="Magnuson J."/>
            <person name="Mondo S."/>
            <person name="Nolan M."/>
            <person name="Ohm R."/>
            <person name="Pangilinan J."/>
            <person name="Park H.-J."/>
            <person name="Ramirez L."/>
            <person name="Alfaro M."/>
            <person name="Sun H."/>
            <person name="Tritt A."/>
            <person name="Yoshinaga Y."/>
            <person name="Zwiers L.-H."/>
            <person name="Turgeon B."/>
            <person name="Goodwin S."/>
            <person name="Spatafora J."/>
            <person name="Crous P."/>
            <person name="Grigoriev I."/>
        </authorList>
    </citation>
    <scope>NUCLEOTIDE SEQUENCE</scope>
    <source>
        <strain evidence="3">CBS 260.36</strain>
    </source>
</reference>
<keyword evidence="1" id="KW-0732">Signal</keyword>
<feature type="signal peptide" evidence="1">
    <location>
        <begin position="1"/>
        <end position="26"/>
    </location>
</feature>
<evidence type="ECO:0000313" key="3">
    <source>
        <dbReference type="EMBL" id="KAF2152350.1"/>
    </source>
</evidence>
<dbReference type="Proteomes" id="UP000799439">
    <property type="component" value="Unassembled WGS sequence"/>
</dbReference>
<gene>
    <name evidence="3" type="ORF">K461DRAFT_313074</name>
</gene>
<evidence type="ECO:0000259" key="2">
    <source>
        <dbReference type="Pfam" id="PF20493"/>
    </source>
</evidence>
<keyword evidence="4" id="KW-1185">Reference proteome</keyword>
<feature type="domain" description="WD-like" evidence="2">
    <location>
        <begin position="179"/>
        <end position="260"/>
    </location>
</feature>
<evidence type="ECO:0000313" key="4">
    <source>
        <dbReference type="Proteomes" id="UP000799439"/>
    </source>
</evidence>
<dbReference type="AlphaFoldDB" id="A0A9P4J329"/>
<organism evidence="3 4">
    <name type="scientific">Myriangium duriaei CBS 260.36</name>
    <dbReference type="NCBI Taxonomy" id="1168546"/>
    <lineage>
        <taxon>Eukaryota</taxon>
        <taxon>Fungi</taxon>
        <taxon>Dikarya</taxon>
        <taxon>Ascomycota</taxon>
        <taxon>Pezizomycotina</taxon>
        <taxon>Dothideomycetes</taxon>
        <taxon>Dothideomycetidae</taxon>
        <taxon>Myriangiales</taxon>
        <taxon>Myriangiaceae</taxon>
        <taxon>Myriangium</taxon>
    </lineage>
</organism>
<name>A0A9P4J329_9PEZI</name>
<feature type="chain" id="PRO_5040477516" description="WD-like domain-containing protein" evidence="1">
    <location>
        <begin position="27"/>
        <end position="261"/>
    </location>
</feature>